<evidence type="ECO:0000256" key="1">
    <source>
        <dbReference type="ARBA" id="ARBA00038215"/>
    </source>
</evidence>
<dbReference type="AlphaFoldDB" id="A0A1E1LN14"/>
<dbReference type="InParanoid" id="A0A1E1LN14"/>
<accession>A0A1E1LN14</accession>
<dbReference type="EMBL" id="FJUW01000064">
    <property type="protein sequence ID" value="CZT11888.1"/>
    <property type="molecule type" value="Genomic_DNA"/>
</dbReference>
<dbReference type="InterPro" id="IPR012338">
    <property type="entry name" value="Beta-lactam/transpept-like"/>
</dbReference>
<dbReference type="Proteomes" id="UP000178129">
    <property type="component" value="Unassembled WGS sequence"/>
</dbReference>
<name>A0A1E1LN14_9HELO</name>
<dbReference type="STRING" id="914237.A0A1E1LN14"/>
<keyword evidence="4" id="KW-1185">Reference proteome</keyword>
<dbReference type="Pfam" id="PF00144">
    <property type="entry name" value="Beta-lactamase"/>
    <property type="match status" value="1"/>
</dbReference>
<reference evidence="4" key="1">
    <citation type="submission" date="2016-03" db="EMBL/GenBank/DDBJ databases">
        <authorList>
            <person name="Ploux O."/>
        </authorList>
    </citation>
    <scope>NUCLEOTIDE SEQUENCE [LARGE SCALE GENOMIC DNA]</scope>
    <source>
        <strain evidence="4">UK7</strain>
    </source>
</reference>
<organism evidence="3 4">
    <name type="scientific">Rhynchosporium graminicola</name>
    <dbReference type="NCBI Taxonomy" id="2792576"/>
    <lineage>
        <taxon>Eukaryota</taxon>
        <taxon>Fungi</taxon>
        <taxon>Dikarya</taxon>
        <taxon>Ascomycota</taxon>
        <taxon>Pezizomycotina</taxon>
        <taxon>Leotiomycetes</taxon>
        <taxon>Helotiales</taxon>
        <taxon>Ploettnerulaceae</taxon>
        <taxon>Rhynchosporium</taxon>
    </lineage>
</organism>
<gene>
    <name evidence="3" type="ORF">RCO7_07448</name>
</gene>
<dbReference type="InterPro" id="IPR050491">
    <property type="entry name" value="AmpC-like"/>
</dbReference>
<dbReference type="PANTHER" id="PTHR46825:SF14">
    <property type="entry name" value="BETA-LACTAMASE-RELATED DOMAIN-CONTAINING PROTEIN"/>
    <property type="match status" value="1"/>
</dbReference>
<sequence>MAKVQEHLAALQTTIELILKISGSAGASVGVISNGEPHDSHYGFMDHRLTRRPDVDTLYGIGSLSKSMLAQTFANLVAKKVVSWNDTVHSILPEFDNKDKNLTDNCSILDLLSMRSGLPTFNNLWYQGNSSPLVSRSSLMSMVNGMQTRFPLRSDWRYTNWGYAVAARACSNHWEWFAQLWLQNGERTGMLLRGSWDYRSMLPITSQKIDSATIMGAAGGVCSSTRELLLHYGGLVAALKQEIDGTKTDSPVFNGLATLYQGQIAAGQKVETSTQYTLGWVKGCLPGRVGLLSENAGLLEEAPLLGKDTKPQVLFTHTGSLAGFTTTAILLPEMRSAIVVLVNTKASCDSSDFIASAVLEKLVGGTGDHDFVQMASTTKIQHIFSQSHISPASSMDGPNHGEAATTDSVCDTRHYDTRHQPWIAILNKLKGDKAAPTESDDKMETFTDVEAPEMFTYEERVYYNHSS</sequence>
<evidence type="ECO:0000313" key="4">
    <source>
        <dbReference type="Proteomes" id="UP000178129"/>
    </source>
</evidence>
<evidence type="ECO:0000313" key="3">
    <source>
        <dbReference type="EMBL" id="CZT11888.1"/>
    </source>
</evidence>
<protein>
    <recommendedName>
        <fullName evidence="2">Beta-lactamase-related domain-containing protein</fullName>
    </recommendedName>
</protein>
<feature type="domain" description="Beta-lactamase-related" evidence="2">
    <location>
        <begin position="22"/>
        <end position="169"/>
    </location>
</feature>
<dbReference type="PANTHER" id="PTHR46825">
    <property type="entry name" value="D-ALANYL-D-ALANINE-CARBOXYPEPTIDASE/ENDOPEPTIDASE AMPH"/>
    <property type="match status" value="1"/>
</dbReference>
<evidence type="ECO:0000259" key="2">
    <source>
        <dbReference type="Pfam" id="PF00144"/>
    </source>
</evidence>
<dbReference type="Gene3D" id="3.40.710.10">
    <property type="entry name" value="DD-peptidase/beta-lactamase superfamily"/>
    <property type="match status" value="2"/>
</dbReference>
<dbReference type="InterPro" id="IPR001466">
    <property type="entry name" value="Beta-lactam-related"/>
</dbReference>
<dbReference type="SUPFAM" id="SSF56601">
    <property type="entry name" value="beta-lactamase/transpeptidase-like"/>
    <property type="match status" value="1"/>
</dbReference>
<proteinExistence type="inferred from homology"/>
<comment type="similarity">
    <text evidence="1">Belongs to the peptidase S12 family.</text>
</comment>
<comment type="caution">
    <text evidence="3">The sequence shown here is derived from an EMBL/GenBank/DDBJ whole genome shotgun (WGS) entry which is preliminary data.</text>
</comment>